<gene>
    <name evidence="3" type="ORF">A2782_00220</name>
</gene>
<feature type="compositionally biased region" description="Basic and acidic residues" evidence="1">
    <location>
        <begin position="1"/>
        <end position="14"/>
    </location>
</feature>
<sequence>MALHTVEIRPDRGSENTPEASSQIFSSLASIKTSFLNRLLGREEPIVFEILSYEQKTHFFAHFPQDLSAYIESQIAAQYPKASIVASADPLLSRIEGKQLSFGELKFSSTHYYPLKTWRDFADSDPMSAVLGGMAKLNEGEVLLVQVIVLPAGNWRNAGVRAISNGVTGPDGIKKAHPKAALIEKKLAQNGFRVGVRLLAASRDDKKSKQLVSSLAGSFGALTLGESNSLVFSRPLFYQQKGFLQSMLYRTAQFIQGNQYFTVDELATVFHLPSLNLSEIKNVTWGGSLMGEPPDTLPTGIADSAEERAKINFFAKTEFKNQIINFGIKKIDRRRHVYIVGKSGTGKSTLIANMAINDMTNGEGLAVVDPHGDLSEIILDYVPSYRINDVVYLDAAGASKRPFRMNLFEVKNPEQGELVASGIVSIFQKLYGYSWGPRLEYILRNSILTLVGRPDSTLVDVPRLLTDRRFRQKIVSTMDDFVLKNFWENEFEKMNDKLQTEAISPILNKVGQFVSSQTIREIIGYPQSTIDMEEAMNSGKIVILNLSQGRLGEDNAALLGAMIITKIQLAAMNRAAIAEEARRDFYLYVDEFQNFATNSFVKILSEARKYRLDLTVANQYIGQVPEEVQHAIFGNVGTLMSFLVGAQDAQILTREFGQVYKEEDLVSLDNFQIITKLAIEGKTSRPFFAYTFPLPENKNDNREQVIQSSQGKYTKSAGEGAHYTPVPGPSILQPQQPRQQQPQRQPIQHRPTQVQAQQHQQNVIPAEAGTHTNMDSRSRSGMTQSGGQHAPQNMGQGLVPGGPTGDGQHRKRRRRRRHGRGGQQNFQQQSGQNVPNSVQQFQPAEQPQTPVQQPQQPLKPDEGTIYNG</sequence>
<dbReference type="EMBL" id="MHBW01000012">
    <property type="protein sequence ID" value="OGY09304.1"/>
    <property type="molecule type" value="Genomic_DNA"/>
</dbReference>
<feature type="compositionally biased region" description="Polar residues" evidence="1">
    <location>
        <begin position="770"/>
        <end position="795"/>
    </location>
</feature>
<feature type="compositionally biased region" description="Polar residues" evidence="1">
    <location>
        <begin position="704"/>
        <end position="713"/>
    </location>
</feature>
<organism evidence="3 4">
    <name type="scientific">Candidatus Blackburnbacteria bacterium RIFCSPHIGHO2_01_FULL_43_15b</name>
    <dbReference type="NCBI Taxonomy" id="1797513"/>
    <lineage>
        <taxon>Bacteria</taxon>
        <taxon>Candidatus Blackburniibacteriota</taxon>
    </lineage>
</organism>
<feature type="region of interest" description="Disordered" evidence="1">
    <location>
        <begin position="1"/>
        <end position="20"/>
    </location>
</feature>
<evidence type="ECO:0000313" key="4">
    <source>
        <dbReference type="Proteomes" id="UP000177967"/>
    </source>
</evidence>
<feature type="domain" description="DUF8128" evidence="2">
    <location>
        <begin position="4"/>
        <end position="282"/>
    </location>
</feature>
<feature type="region of interest" description="Disordered" evidence="1">
    <location>
        <begin position="698"/>
        <end position="868"/>
    </location>
</feature>
<feature type="compositionally biased region" description="Low complexity" evidence="1">
    <location>
        <begin position="842"/>
        <end position="858"/>
    </location>
</feature>
<dbReference type="InterPro" id="IPR058441">
    <property type="entry name" value="DUF8128"/>
</dbReference>
<dbReference type="InterPro" id="IPR051162">
    <property type="entry name" value="T4SS_component"/>
</dbReference>
<feature type="compositionally biased region" description="Basic residues" evidence="1">
    <location>
        <begin position="809"/>
        <end position="820"/>
    </location>
</feature>
<accession>A0A1G1V1P7</accession>
<dbReference type="InterPro" id="IPR027417">
    <property type="entry name" value="P-loop_NTPase"/>
</dbReference>
<dbReference type="Proteomes" id="UP000177967">
    <property type="component" value="Unassembled WGS sequence"/>
</dbReference>
<dbReference type="PANTHER" id="PTHR30121:SF11">
    <property type="entry name" value="AAA+ ATPASE DOMAIN-CONTAINING PROTEIN"/>
    <property type="match status" value="1"/>
</dbReference>
<reference evidence="3 4" key="1">
    <citation type="journal article" date="2016" name="Nat. Commun.">
        <title>Thousands of microbial genomes shed light on interconnected biogeochemical processes in an aquifer system.</title>
        <authorList>
            <person name="Anantharaman K."/>
            <person name="Brown C.T."/>
            <person name="Hug L.A."/>
            <person name="Sharon I."/>
            <person name="Castelle C.J."/>
            <person name="Probst A.J."/>
            <person name="Thomas B.C."/>
            <person name="Singh A."/>
            <person name="Wilkins M.J."/>
            <person name="Karaoz U."/>
            <person name="Brodie E.L."/>
            <person name="Williams K.H."/>
            <person name="Hubbard S.S."/>
            <person name="Banfield J.F."/>
        </authorList>
    </citation>
    <scope>NUCLEOTIDE SEQUENCE [LARGE SCALE GENOMIC DNA]</scope>
</reference>
<name>A0A1G1V1P7_9BACT</name>
<dbReference type="SUPFAM" id="SSF52540">
    <property type="entry name" value="P-loop containing nucleoside triphosphate hydrolases"/>
    <property type="match status" value="1"/>
</dbReference>
<dbReference type="AlphaFoldDB" id="A0A1G1V1P7"/>
<evidence type="ECO:0000313" key="3">
    <source>
        <dbReference type="EMBL" id="OGY09304.1"/>
    </source>
</evidence>
<comment type="caution">
    <text evidence="3">The sequence shown here is derived from an EMBL/GenBank/DDBJ whole genome shotgun (WGS) entry which is preliminary data.</text>
</comment>
<dbReference type="PANTHER" id="PTHR30121">
    <property type="entry name" value="UNCHARACTERIZED PROTEIN YJGR-RELATED"/>
    <property type="match status" value="1"/>
</dbReference>
<dbReference type="Gene3D" id="3.40.50.300">
    <property type="entry name" value="P-loop containing nucleotide triphosphate hydrolases"/>
    <property type="match status" value="2"/>
</dbReference>
<evidence type="ECO:0000256" key="1">
    <source>
        <dbReference type="SAM" id="MobiDB-lite"/>
    </source>
</evidence>
<feature type="compositionally biased region" description="Low complexity" evidence="1">
    <location>
        <begin position="823"/>
        <end position="832"/>
    </location>
</feature>
<feature type="compositionally biased region" description="Low complexity" evidence="1">
    <location>
        <begin position="733"/>
        <end position="761"/>
    </location>
</feature>
<evidence type="ECO:0000259" key="2">
    <source>
        <dbReference type="Pfam" id="PF26449"/>
    </source>
</evidence>
<dbReference type="Pfam" id="PF26449">
    <property type="entry name" value="DUF8128"/>
    <property type="match status" value="1"/>
</dbReference>
<dbReference type="STRING" id="1797513.A2782_00220"/>
<proteinExistence type="predicted"/>
<protein>
    <recommendedName>
        <fullName evidence="2">DUF8128 domain-containing protein</fullName>
    </recommendedName>
</protein>